<dbReference type="AlphaFoldDB" id="A0A0D7B8E3"/>
<accession>A0A0D7B8E3</accession>
<keyword evidence="3" id="KW-1185">Reference proteome</keyword>
<feature type="region of interest" description="Disordered" evidence="1">
    <location>
        <begin position="46"/>
        <end position="67"/>
    </location>
</feature>
<reference evidence="2 3" key="1">
    <citation type="journal article" date="2015" name="Fungal Genet. Biol.">
        <title>Evolution of novel wood decay mechanisms in Agaricales revealed by the genome sequences of Fistulina hepatica and Cylindrobasidium torrendii.</title>
        <authorList>
            <person name="Floudas D."/>
            <person name="Held B.W."/>
            <person name="Riley R."/>
            <person name="Nagy L.G."/>
            <person name="Koehler G."/>
            <person name="Ransdell A.S."/>
            <person name="Younus H."/>
            <person name="Chow J."/>
            <person name="Chiniquy J."/>
            <person name="Lipzen A."/>
            <person name="Tritt A."/>
            <person name="Sun H."/>
            <person name="Haridas S."/>
            <person name="LaButti K."/>
            <person name="Ohm R.A."/>
            <person name="Kues U."/>
            <person name="Blanchette R.A."/>
            <person name="Grigoriev I.V."/>
            <person name="Minto R.E."/>
            <person name="Hibbett D.S."/>
        </authorList>
    </citation>
    <scope>NUCLEOTIDE SEQUENCE [LARGE SCALE GENOMIC DNA]</scope>
    <source>
        <strain evidence="2 3">FP15055 ss-10</strain>
    </source>
</reference>
<sequence length="67" mass="7587">MVIRQVLANTCFESILTTHIHDFIDIYNAIRSLLVLITYRMPQAPVDSDATGAAARHERDESDGERK</sequence>
<organism evidence="2 3">
    <name type="scientific">Cylindrobasidium torrendii FP15055 ss-10</name>
    <dbReference type="NCBI Taxonomy" id="1314674"/>
    <lineage>
        <taxon>Eukaryota</taxon>
        <taxon>Fungi</taxon>
        <taxon>Dikarya</taxon>
        <taxon>Basidiomycota</taxon>
        <taxon>Agaricomycotina</taxon>
        <taxon>Agaricomycetes</taxon>
        <taxon>Agaricomycetidae</taxon>
        <taxon>Agaricales</taxon>
        <taxon>Marasmiineae</taxon>
        <taxon>Physalacriaceae</taxon>
        <taxon>Cylindrobasidium</taxon>
    </lineage>
</organism>
<name>A0A0D7B8E3_9AGAR</name>
<protein>
    <submittedName>
        <fullName evidence="2">Uncharacterized protein</fullName>
    </submittedName>
</protein>
<feature type="compositionally biased region" description="Basic and acidic residues" evidence="1">
    <location>
        <begin position="55"/>
        <end position="67"/>
    </location>
</feature>
<evidence type="ECO:0000256" key="1">
    <source>
        <dbReference type="SAM" id="MobiDB-lite"/>
    </source>
</evidence>
<dbReference type="Proteomes" id="UP000054007">
    <property type="component" value="Unassembled WGS sequence"/>
</dbReference>
<dbReference type="EMBL" id="KN880551">
    <property type="protein sequence ID" value="KIY66520.1"/>
    <property type="molecule type" value="Genomic_DNA"/>
</dbReference>
<proteinExistence type="predicted"/>
<evidence type="ECO:0000313" key="2">
    <source>
        <dbReference type="EMBL" id="KIY66520.1"/>
    </source>
</evidence>
<evidence type="ECO:0000313" key="3">
    <source>
        <dbReference type="Proteomes" id="UP000054007"/>
    </source>
</evidence>
<gene>
    <name evidence="2" type="ORF">CYLTODRAFT_423307</name>
</gene>